<dbReference type="PROSITE" id="PS51257">
    <property type="entry name" value="PROKAR_LIPOPROTEIN"/>
    <property type="match status" value="1"/>
</dbReference>
<name>A0A1P8KM87_9BACT</name>
<gene>
    <name evidence="1" type="ORF">LPB137_07355</name>
</gene>
<keyword evidence="2" id="KW-1185">Reference proteome</keyword>
<dbReference type="OrthoDB" id="5373271at2"/>
<proteinExistence type="predicted"/>
<dbReference type="KEGG" id="alp:LPB137_07355"/>
<dbReference type="RefSeq" id="WP_076086436.1">
    <property type="nucleotide sequence ID" value="NZ_CP019070.1"/>
</dbReference>
<evidence type="ECO:0008006" key="3">
    <source>
        <dbReference type="Google" id="ProtNLM"/>
    </source>
</evidence>
<dbReference type="AlphaFoldDB" id="A0A1P8KM87"/>
<dbReference type="Proteomes" id="UP000186074">
    <property type="component" value="Chromosome"/>
</dbReference>
<evidence type="ECO:0000313" key="1">
    <source>
        <dbReference type="EMBL" id="APW65677.1"/>
    </source>
</evidence>
<evidence type="ECO:0000313" key="2">
    <source>
        <dbReference type="Proteomes" id="UP000186074"/>
    </source>
</evidence>
<sequence length="159" mass="18444">MYKTLFLSILSTIFIGCSSTSALKHFEKEEIEAKAMQYTKKADVIINKEQKVLLWVTYLNSTDIKEFDTNYESFLTSTYFTDALSQDIGDNNYSFSLNKKTPLSIEEISKDNKLYKDILSKNTWGKYYLVKFEKDKNIEELIFTLSNNSANSAELKFVK</sequence>
<reference evidence="1 2" key="1">
    <citation type="submission" date="2017-01" db="EMBL/GenBank/DDBJ databases">
        <title>Genome sequencing of Arcobacter sp. LPB0137.</title>
        <authorList>
            <person name="Lee G.-W."/>
            <person name="Yi H."/>
        </authorList>
    </citation>
    <scope>NUCLEOTIDE SEQUENCE [LARGE SCALE GENOMIC DNA]</scope>
    <source>
        <strain evidence="1 2">LPB0137</strain>
    </source>
</reference>
<accession>A0A1P8KM87</accession>
<dbReference type="STRING" id="1850254.LPB137_07355"/>
<protein>
    <recommendedName>
        <fullName evidence="3">Lipoprotein</fullName>
    </recommendedName>
</protein>
<organism evidence="1 2">
    <name type="scientific">Poseidonibacter parvus</name>
    <dbReference type="NCBI Taxonomy" id="1850254"/>
    <lineage>
        <taxon>Bacteria</taxon>
        <taxon>Pseudomonadati</taxon>
        <taxon>Campylobacterota</taxon>
        <taxon>Epsilonproteobacteria</taxon>
        <taxon>Campylobacterales</taxon>
        <taxon>Arcobacteraceae</taxon>
        <taxon>Poseidonibacter</taxon>
    </lineage>
</organism>
<dbReference type="EMBL" id="CP019070">
    <property type="protein sequence ID" value="APW65677.1"/>
    <property type="molecule type" value="Genomic_DNA"/>
</dbReference>